<proteinExistence type="inferred from homology"/>
<keyword evidence="3 9" id="KW-1134">Transmembrane beta strand</keyword>
<evidence type="ECO:0000256" key="4">
    <source>
        <dbReference type="ARBA" id="ARBA00022692"/>
    </source>
</evidence>
<keyword evidence="4 9" id="KW-0812">Transmembrane</keyword>
<dbReference type="NCBIfam" id="TIGR01845">
    <property type="entry name" value="outer_NodT"/>
    <property type="match status" value="1"/>
</dbReference>
<dbReference type="GO" id="GO:0005886">
    <property type="term" value="C:plasma membrane"/>
    <property type="evidence" value="ECO:0007669"/>
    <property type="project" value="UniProtKB-SubCell"/>
</dbReference>
<name>A0A7X4KMT1_9BURK</name>
<comment type="subcellular location">
    <subcellularLocation>
        <location evidence="9">Cell membrane</location>
        <topology evidence="9">Lipid-anchor</topology>
    </subcellularLocation>
    <subcellularLocation>
        <location evidence="1">Membrane</location>
    </subcellularLocation>
</comment>
<dbReference type="Gene3D" id="2.20.200.10">
    <property type="entry name" value="Outer membrane efflux proteins (OEP)"/>
    <property type="match status" value="1"/>
</dbReference>
<dbReference type="AlphaFoldDB" id="A0A7X4KMT1"/>
<evidence type="ECO:0000256" key="10">
    <source>
        <dbReference type="SAM" id="Coils"/>
    </source>
</evidence>
<reference evidence="11 12" key="1">
    <citation type="submission" date="2019-12" db="EMBL/GenBank/DDBJ databases">
        <title>Novel species isolated from a subtropical stream in China.</title>
        <authorList>
            <person name="Lu H."/>
        </authorList>
    </citation>
    <scope>NUCLEOTIDE SEQUENCE [LARGE SCALE GENOMIC DNA]</scope>
    <source>
        <strain evidence="11 12">FT127W</strain>
    </source>
</reference>
<organism evidence="11 12">
    <name type="scientific">Pseudoduganella aquatica</name>
    <dbReference type="NCBI Taxonomy" id="2660641"/>
    <lineage>
        <taxon>Bacteria</taxon>
        <taxon>Pseudomonadati</taxon>
        <taxon>Pseudomonadota</taxon>
        <taxon>Betaproteobacteria</taxon>
        <taxon>Burkholderiales</taxon>
        <taxon>Oxalobacteraceae</taxon>
        <taxon>Telluria group</taxon>
        <taxon>Pseudoduganella</taxon>
    </lineage>
</organism>
<evidence type="ECO:0000256" key="7">
    <source>
        <dbReference type="ARBA" id="ARBA00023139"/>
    </source>
</evidence>
<evidence type="ECO:0000256" key="2">
    <source>
        <dbReference type="ARBA" id="ARBA00007613"/>
    </source>
</evidence>
<dbReference type="Pfam" id="PF02321">
    <property type="entry name" value="OEP"/>
    <property type="match status" value="2"/>
</dbReference>
<dbReference type="InterPro" id="IPR010131">
    <property type="entry name" value="MdtP/NodT-like"/>
</dbReference>
<protein>
    <submittedName>
        <fullName evidence="11">Efflux transporter outer membrane subunit</fullName>
    </submittedName>
</protein>
<keyword evidence="6 9" id="KW-0472">Membrane</keyword>
<comment type="similarity">
    <text evidence="2 9">Belongs to the outer membrane factor (OMF) (TC 1.B.17) family.</text>
</comment>
<evidence type="ECO:0000256" key="6">
    <source>
        <dbReference type="ARBA" id="ARBA00023136"/>
    </source>
</evidence>
<dbReference type="PROSITE" id="PS51257">
    <property type="entry name" value="PROKAR_LIPOPROTEIN"/>
    <property type="match status" value="1"/>
</dbReference>
<evidence type="ECO:0000256" key="5">
    <source>
        <dbReference type="ARBA" id="ARBA00022729"/>
    </source>
</evidence>
<accession>A0A7X4KMT1</accession>
<evidence type="ECO:0000256" key="9">
    <source>
        <dbReference type="RuleBase" id="RU362097"/>
    </source>
</evidence>
<keyword evidence="7 9" id="KW-0564">Palmitate</keyword>
<comment type="caution">
    <text evidence="11">The sequence shown here is derived from an EMBL/GenBank/DDBJ whole genome shotgun (WGS) entry which is preliminary data.</text>
</comment>
<feature type="chain" id="PRO_5031590051" evidence="9">
    <location>
        <begin position="21"/>
        <end position="484"/>
    </location>
</feature>
<dbReference type="RefSeq" id="WP_161071767.1">
    <property type="nucleotide sequence ID" value="NZ_CP086370.1"/>
</dbReference>
<dbReference type="Gene3D" id="1.20.1600.10">
    <property type="entry name" value="Outer membrane efflux proteins (OEP)"/>
    <property type="match status" value="1"/>
</dbReference>
<sequence length="484" mass="51431">MTLLRPLSLLAAALALTACADMSKVAPPQARKLDPVQLNAGAAIQAAAAEGAKDGAAAQAAWPKEAWWRNLNDPQLDRLLERALEGNPSLKASQARVRQAQALAGVAEAATLPRVDGSAVVDRELYSAHSSVPAPLAGNYATKTTANITANYDLDLWGRNRDALAAALHDAQMAAAEAQMVKLALESAIVHSYIQLANAWAMQDAVAASLQQRQQILELTKRRRNAGLASDIDVATIETTLPAGRREREQAAESVALLRNQLAALIGQGPGDGDAIARPVLTLNQPTVLPSALPAELVARRPDLAAQRWRVEAAAKRIGVARADFYPNINLMAFAGIQALGFSHLLDIHSATRGIAPAISLPIFEGGRLRSQLGSQNALYDIAVEQYNATLVQALAEVANAVTQARSVEQQQQLAERALASATRAHALADRAFRAGMTDSLSVLQARLTLLAEQQQMVQVQSRRLDSYAALMAALGGGIKQDFP</sequence>
<dbReference type="InterPro" id="IPR003423">
    <property type="entry name" value="OMP_efflux"/>
</dbReference>
<dbReference type="PANTHER" id="PTHR30203:SF20">
    <property type="entry name" value="MULTIDRUG RESISTANCE OUTER MEMBRANE PROTEIN MDTP-RELATED"/>
    <property type="match status" value="1"/>
</dbReference>
<dbReference type="PANTHER" id="PTHR30203">
    <property type="entry name" value="OUTER MEMBRANE CATION EFFLUX PROTEIN"/>
    <property type="match status" value="1"/>
</dbReference>
<keyword evidence="5 9" id="KW-0732">Signal</keyword>
<gene>
    <name evidence="11" type="ORF">GTP77_08630</name>
</gene>
<evidence type="ECO:0000256" key="1">
    <source>
        <dbReference type="ARBA" id="ARBA00004370"/>
    </source>
</evidence>
<evidence type="ECO:0000256" key="3">
    <source>
        <dbReference type="ARBA" id="ARBA00022452"/>
    </source>
</evidence>
<keyword evidence="10" id="KW-0175">Coiled coil</keyword>
<evidence type="ECO:0000256" key="8">
    <source>
        <dbReference type="ARBA" id="ARBA00023288"/>
    </source>
</evidence>
<dbReference type="Proteomes" id="UP000450676">
    <property type="component" value="Unassembled WGS sequence"/>
</dbReference>
<keyword evidence="12" id="KW-1185">Reference proteome</keyword>
<dbReference type="SUPFAM" id="SSF56954">
    <property type="entry name" value="Outer membrane efflux proteins (OEP)"/>
    <property type="match status" value="1"/>
</dbReference>
<feature type="signal peptide" evidence="9">
    <location>
        <begin position="1"/>
        <end position="20"/>
    </location>
</feature>
<feature type="coiled-coil region" evidence="10">
    <location>
        <begin position="391"/>
        <end position="425"/>
    </location>
</feature>
<evidence type="ECO:0000313" key="11">
    <source>
        <dbReference type="EMBL" id="MYN07406.1"/>
    </source>
</evidence>
<dbReference type="GO" id="GO:0015562">
    <property type="term" value="F:efflux transmembrane transporter activity"/>
    <property type="evidence" value="ECO:0007669"/>
    <property type="project" value="InterPro"/>
</dbReference>
<evidence type="ECO:0000313" key="12">
    <source>
        <dbReference type="Proteomes" id="UP000450676"/>
    </source>
</evidence>
<keyword evidence="8 9" id="KW-0449">Lipoprotein</keyword>
<dbReference type="EMBL" id="WWCU01000007">
    <property type="protein sequence ID" value="MYN07406.1"/>
    <property type="molecule type" value="Genomic_DNA"/>
</dbReference>